<dbReference type="AlphaFoldDB" id="A0A426Z3B4"/>
<protein>
    <submittedName>
        <fullName evidence="1">Uncharacterized protein</fullName>
    </submittedName>
</protein>
<dbReference type="EMBL" id="AMZH03008667">
    <property type="protein sequence ID" value="RRT58469.1"/>
    <property type="molecule type" value="Genomic_DNA"/>
</dbReference>
<dbReference type="Proteomes" id="UP000287651">
    <property type="component" value="Unassembled WGS sequence"/>
</dbReference>
<proteinExistence type="predicted"/>
<organism evidence="1 2">
    <name type="scientific">Ensete ventricosum</name>
    <name type="common">Abyssinian banana</name>
    <name type="synonym">Musa ensete</name>
    <dbReference type="NCBI Taxonomy" id="4639"/>
    <lineage>
        <taxon>Eukaryota</taxon>
        <taxon>Viridiplantae</taxon>
        <taxon>Streptophyta</taxon>
        <taxon>Embryophyta</taxon>
        <taxon>Tracheophyta</taxon>
        <taxon>Spermatophyta</taxon>
        <taxon>Magnoliopsida</taxon>
        <taxon>Liliopsida</taxon>
        <taxon>Zingiberales</taxon>
        <taxon>Musaceae</taxon>
        <taxon>Ensete</taxon>
    </lineage>
</organism>
<gene>
    <name evidence="1" type="ORF">B296_00020129</name>
</gene>
<evidence type="ECO:0000313" key="2">
    <source>
        <dbReference type="Proteomes" id="UP000287651"/>
    </source>
</evidence>
<dbReference type="InterPro" id="IPR042241">
    <property type="entry name" value="GCP_C_sf"/>
</dbReference>
<comment type="caution">
    <text evidence="1">The sequence shown here is derived from an EMBL/GenBank/DDBJ whole genome shotgun (WGS) entry which is preliminary data.</text>
</comment>
<accession>A0A426Z3B4</accession>
<evidence type="ECO:0000313" key="1">
    <source>
        <dbReference type="EMBL" id="RRT58469.1"/>
    </source>
</evidence>
<name>A0A426Z3B4_ENSVE</name>
<dbReference type="Gene3D" id="1.20.120.1900">
    <property type="entry name" value="Gamma-tubulin complex, C-terminal domain"/>
    <property type="match status" value="1"/>
</dbReference>
<reference evidence="1 2" key="1">
    <citation type="journal article" date="2014" name="Agronomy (Basel)">
        <title>A Draft Genome Sequence for Ensete ventricosum, the Drought-Tolerant Tree Against Hunger.</title>
        <authorList>
            <person name="Harrison J."/>
            <person name="Moore K.A."/>
            <person name="Paszkiewicz K."/>
            <person name="Jones T."/>
            <person name="Grant M."/>
            <person name="Ambacheew D."/>
            <person name="Muzemil S."/>
            <person name="Studholme D.J."/>
        </authorList>
    </citation>
    <scope>NUCLEOTIDE SEQUENCE [LARGE SCALE GENOMIC DNA]</scope>
</reference>
<sequence>MIYRYLAALISQSFLDIGSVSRILDSIMKLCLQFCWIIEQYESNPNLSELEHITEVIKIFLIQTLYIVRAICFCARLPCGSLHRTPLPPSSSSRDRRLQPAATPAAITLYSLLAPQPVAIATVAPLRRPPLFLLATVAASSSCPKEDCRQPPLFLLSSSVVGQPSAAHYYPCRRCHPSAVAIPQPLAAAAHPRLYRSRLCHLSSSPFFPVAASLLPLSLPLHPLRPLLSVVPSFPCISTTIAANCRIQCCPTSSPQSNPPLQ</sequence>